<dbReference type="EMBL" id="BMIO01000007">
    <property type="protein sequence ID" value="GGD49480.1"/>
    <property type="molecule type" value="Genomic_DNA"/>
</dbReference>
<name>A0A916YKF4_9SPHN</name>
<reference evidence="2 3" key="1">
    <citation type="journal article" date="2014" name="Int. J. Syst. Evol. Microbiol.">
        <title>Complete genome sequence of Corynebacterium casei LMG S-19264T (=DSM 44701T), isolated from a smear-ripened cheese.</title>
        <authorList>
            <consortium name="US DOE Joint Genome Institute (JGI-PGF)"/>
            <person name="Walter F."/>
            <person name="Albersmeier A."/>
            <person name="Kalinowski J."/>
            <person name="Ruckert C."/>
        </authorList>
    </citation>
    <scope>NUCLEOTIDE SEQUENCE [LARGE SCALE GENOMIC DNA]</scope>
    <source>
        <strain evidence="2 3">CGMCC 1.15358</strain>
    </source>
</reference>
<feature type="region of interest" description="Disordered" evidence="1">
    <location>
        <begin position="85"/>
        <end position="127"/>
    </location>
</feature>
<gene>
    <name evidence="2" type="ORF">GCM10010989_24680</name>
</gene>
<evidence type="ECO:0000256" key="1">
    <source>
        <dbReference type="SAM" id="MobiDB-lite"/>
    </source>
</evidence>
<protein>
    <submittedName>
        <fullName evidence="2">Uncharacterized protein</fullName>
    </submittedName>
</protein>
<evidence type="ECO:0000313" key="3">
    <source>
        <dbReference type="Proteomes" id="UP000598997"/>
    </source>
</evidence>
<sequence>MKRFTTCIAVVGLIGCSQTPENSKAVPSPEVAGFEAVPGTYGVGDETTIYAKTRLAADGTYVDMNDSGPVDKGTWRADGATMCFDPEGDGEDRQERCWINGPPDADGSFLSTRDDGSQSYRVTPISE</sequence>
<comment type="caution">
    <text evidence="2">The sequence shown here is derived from an EMBL/GenBank/DDBJ whole genome shotgun (WGS) entry which is preliminary data.</text>
</comment>
<dbReference type="AlphaFoldDB" id="A0A916YKF4"/>
<keyword evidence="3" id="KW-1185">Reference proteome</keyword>
<proteinExistence type="predicted"/>
<evidence type="ECO:0000313" key="2">
    <source>
        <dbReference type="EMBL" id="GGD49480.1"/>
    </source>
</evidence>
<dbReference type="RefSeq" id="WP_066764040.1">
    <property type="nucleotide sequence ID" value="NZ_BMIO01000007.1"/>
</dbReference>
<dbReference type="Proteomes" id="UP000598997">
    <property type="component" value="Unassembled WGS sequence"/>
</dbReference>
<dbReference type="OrthoDB" id="7410129at2"/>
<organism evidence="2 3">
    <name type="scientific">Croceicoccus pelagius</name>
    <dbReference type="NCBI Taxonomy" id="1703341"/>
    <lineage>
        <taxon>Bacteria</taxon>
        <taxon>Pseudomonadati</taxon>
        <taxon>Pseudomonadota</taxon>
        <taxon>Alphaproteobacteria</taxon>
        <taxon>Sphingomonadales</taxon>
        <taxon>Erythrobacteraceae</taxon>
        <taxon>Croceicoccus</taxon>
    </lineage>
</organism>
<feature type="compositionally biased region" description="Polar residues" evidence="1">
    <location>
        <begin position="117"/>
        <end position="127"/>
    </location>
</feature>
<accession>A0A916YKF4</accession>
<dbReference type="PROSITE" id="PS51257">
    <property type="entry name" value="PROKAR_LIPOPROTEIN"/>
    <property type="match status" value="1"/>
</dbReference>